<comment type="subcellular location">
    <subcellularLocation>
        <location evidence="1">Membrane</location>
    </subcellularLocation>
</comment>
<dbReference type="SMART" id="SM00112">
    <property type="entry name" value="CA"/>
    <property type="match status" value="1"/>
</dbReference>
<dbReference type="GO" id="GO:0016342">
    <property type="term" value="C:catenin complex"/>
    <property type="evidence" value="ECO:0007669"/>
    <property type="project" value="TreeGrafter"/>
</dbReference>
<keyword evidence="4 7" id="KW-0472">Membrane</keyword>
<accession>S7MS41</accession>
<dbReference type="PANTHER" id="PTHR24027:SF441">
    <property type="entry name" value="CADHERIN DOMAIN-CONTAINING PROTEIN"/>
    <property type="match status" value="1"/>
</dbReference>
<organism evidence="9 10">
    <name type="scientific">Myotis brandtii</name>
    <name type="common">Brandt's bat</name>
    <dbReference type="NCBI Taxonomy" id="109478"/>
    <lineage>
        <taxon>Eukaryota</taxon>
        <taxon>Metazoa</taxon>
        <taxon>Chordata</taxon>
        <taxon>Craniata</taxon>
        <taxon>Vertebrata</taxon>
        <taxon>Euteleostomi</taxon>
        <taxon>Mammalia</taxon>
        <taxon>Eutheria</taxon>
        <taxon>Laurasiatheria</taxon>
        <taxon>Chiroptera</taxon>
        <taxon>Yangochiroptera</taxon>
        <taxon>Vespertilionidae</taxon>
        <taxon>Myotis</taxon>
    </lineage>
</organism>
<keyword evidence="7" id="KW-1133">Transmembrane helix</keyword>
<feature type="domain" description="Cadherin" evidence="8">
    <location>
        <begin position="20"/>
        <end position="130"/>
    </location>
</feature>
<dbReference type="PROSITE" id="PS50268">
    <property type="entry name" value="CADHERIN_2"/>
    <property type="match status" value="1"/>
</dbReference>
<gene>
    <name evidence="9" type="ORF">D623_10011441</name>
</gene>
<dbReference type="Proteomes" id="UP000052978">
    <property type="component" value="Unassembled WGS sequence"/>
</dbReference>
<keyword evidence="2" id="KW-0677">Repeat</keyword>
<feature type="transmembrane region" description="Helical" evidence="7">
    <location>
        <begin position="263"/>
        <end position="283"/>
    </location>
</feature>
<dbReference type="GO" id="GO:0007156">
    <property type="term" value="P:homophilic cell adhesion via plasma membrane adhesion molecules"/>
    <property type="evidence" value="ECO:0007669"/>
    <property type="project" value="InterPro"/>
</dbReference>
<dbReference type="Pfam" id="PF00028">
    <property type="entry name" value="Cadherin"/>
    <property type="match status" value="1"/>
</dbReference>
<dbReference type="GO" id="GO:0008013">
    <property type="term" value="F:beta-catenin binding"/>
    <property type="evidence" value="ECO:0007669"/>
    <property type="project" value="TreeGrafter"/>
</dbReference>
<dbReference type="InterPro" id="IPR002126">
    <property type="entry name" value="Cadherin-like_dom"/>
</dbReference>
<dbReference type="PANTHER" id="PTHR24027">
    <property type="entry name" value="CADHERIN-23"/>
    <property type="match status" value="1"/>
</dbReference>
<feature type="region of interest" description="Disordered" evidence="6">
    <location>
        <begin position="325"/>
        <end position="393"/>
    </location>
</feature>
<reference evidence="9 10" key="1">
    <citation type="journal article" date="2013" name="Nat. Commun.">
        <title>Genome analysis reveals insights into physiology and longevity of the Brandt's bat Myotis brandtii.</title>
        <authorList>
            <person name="Seim I."/>
            <person name="Fang X."/>
            <person name="Xiong Z."/>
            <person name="Lobanov A.V."/>
            <person name="Huang Z."/>
            <person name="Ma S."/>
            <person name="Feng Y."/>
            <person name="Turanov A.A."/>
            <person name="Zhu Y."/>
            <person name="Lenz T.L."/>
            <person name="Gerashchenko M.V."/>
            <person name="Fan D."/>
            <person name="Hee Yim S."/>
            <person name="Yao X."/>
            <person name="Jordan D."/>
            <person name="Xiong Y."/>
            <person name="Ma Y."/>
            <person name="Lyapunov A.N."/>
            <person name="Chen G."/>
            <person name="Kulakova O.I."/>
            <person name="Sun Y."/>
            <person name="Lee S.G."/>
            <person name="Bronson R.T."/>
            <person name="Moskalev A.A."/>
            <person name="Sunyaev S.R."/>
            <person name="Zhang G."/>
            <person name="Krogh A."/>
            <person name="Wang J."/>
            <person name="Gladyshev V.N."/>
        </authorList>
    </citation>
    <scope>NUCLEOTIDE SEQUENCE [LARGE SCALE GENOMIC DNA]</scope>
</reference>
<name>S7MS41_MYOBR</name>
<sequence>MSTEVPVLVMVTPVNEFSPTCVPRTFRVREDAGPRTLLGSVVGTDTDYPRGGIEYHTPGGPATFAVDRLSGEVRLLGPLDYEQQRLHRLAVLVTDHSQGPGPAQPRSGSCTVAIEVEDVNDHAPECEPPFQELTIHPSPGSGMEVTKLSCRVPQEPQRQAFSYSLVGGNSQGRFRLQGAALLHDDLLLGAPPPKQPQTYELLIRVADAGPSTPHLSTTATVIVHLVPWRASTVATRPSRATVPPAMTPLLVTRTEPFWQPEPWFVVLLTVTGALLLAVGWLLCRHLRGIQETVGSSEGFMEAPRMETPEAPGSIMRLFTRPCTGDSNASLPGGVAKKSKRRPAGMAQARRVRAGRRGRVRTGVADAETPRAPRPRSHPQKLCRQPPREPHACAPGAVTVTCRSVRLGPREAGSD</sequence>
<protein>
    <submittedName>
        <fullName evidence="9">Cadherin-related family member 4</fullName>
    </submittedName>
</protein>
<dbReference type="PRINTS" id="PR00205">
    <property type="entry name" value="CADHERIN"/>
</dbReference>
<dbReference type="SUPFAM" id="SSF49313">
    <property type="entry name" value="Cadherin-like"/>
    <property type="match status" value="2"/>
</dbReference>
<evidence type="ECO:0000256" key="4">
    <source>
        <dbReference type="ARBA" id="ARBA00023136"/>
    </source>
</evidence>
<dbReference type="InterPro" id="IPR015919">
    <property type="entry name" value="Cadherin-like_sf"/>
</dbReference>
<feature type="compositionally biased region" description="Basic residues" evidence="6">
    <location>
        <begin position="349"/>
        <end position="359"/>
    </location>
</feature>
<evidence type="ECO:0000256" key="1">
    <source>
        <dbReference type="ARBA" id="ARBA00004370"/>
    </source>
</evidence>
<dbReference type="FunFam" id="2.60.40.60:FF:000300">
    <property type="entry name" value="Cadherin related family member 4"/>
    <property type="match status" value="1"/>
</dbReference>
<dbReference type="GO" id="GO:0045296">
    <property type="term" value="F:cadherin binding"/>
    <property type="evidence" value="ECO:0007669"/>
    <property type="project" value="TreeGrafter"/>
</dbReference>
<dbReference type="GO" id="GO:0016477">
    <property type="term" value="P:cell migration"/>
    <property type="evidence" value="ECO:0007669"/>
    <property type="project" value="TreeGrafter"/>
</dbReference>
<evidence type="ECO:0000256" key="2">
    <source>
        <dbReference type="ARBA" id="ARBA00022737"/>
    </source>
</evidence>
<evidence type="ECO:0000256" key="5">
    <source>
        <dbReference type="PROSITE-ProRule" id="PRU00043"/>
    </source>
</evidence>
<evidence type="ECO:0000256" key="7">
    <source>
        <dbReference type="SAM" id="Phobius"/>
    </source>
</evidence>
<evidence type="ECO:0000256" key="3">
    <source>
        <dbReference type="ARBA" id="ARBA00022837"/>
    </source>
</evidence>
<dbReference type="PROSITE" id="PS00232">
    <property type="entry name" value="CADHERIN_1"/>
    <property type="match status" value="1"/>
</dbReference>
<keyword evidence="7" id="KW-0812">Transmembrane</keyword>
<evidence type="ECO:0000313" key="9">
    <source>
        <dbReference type="EMBL" id="EPQ07264.1"/>
    </source>
</evidence>
<dbReference type="GO" id="GO:0005509">
    <property type="term" value="F:calcium ion binding"/>
    <property type="evidence" value="ECO:0007669"/>
    <property type="project" value="UniProtKB-UniRule"/>
</dbReference>
<dbReference type="Gene3D" id="2.60.40.60">
    <property type="entry name" value="Cadherins"/>
    <property type="match status" value="2"/>
</dbReference>
<proteinExistence type="predicted"/>
<evidence type="ECO:0000256" key="6">
    <source>
        <dbReference type="SAM" id="MobiDB-lite"/>
    </source>
</evidence>
<keyword evidence="10" id="KW-1185">Reference proteome</keyword>
<dbReference type="InterPro" id="IPR020894">
    <property type="entry name" value="Cadherin_CS"/>
</dbReference>
<dbReference type="eggNOG" id="KOG4289">
    <property type="taxonomic scope" value="Eukaryota"/>
</dbReference>
<dbReference type="InterPro" id="IPR039808">
    <property type="entry name" value="Cadherin"/>
</dbReference>
<dbReference type="FunFam" id="2.60.40.60:FF:000260">
    <property type="entry name" value="Cadherin related family member 4"/>
    <property type="match status" value="1"/>
</dbReference>
<dbReference type="CDD" id="cd11304">
    <property type="entry name" value="Cadherin_repeat"/>
    <property type="match status" value="1"/>
</dbReference>
<evidence type="ECO:0000313" key="10">
    <source>
        <dbReference type="Proteomes" id="UP000052978"/>
    </source>
</evidence>
<dbReference type="AlphaFoldDB" id="S7MS41"/>
<keyword evidence="3 5" id="KW-0106">Calcium</keyword>
<dbReference type="EMBL" id="KE162175">
    <property type="protein sequence ID" value="EPQ07264.1"/>
    <property type="molecule type" value="Genomic_DNA"/>
</dbReference>
<evidence type="ECO:0000259" key="8">
    <source>
        <dbReference type="PROSITE" id="PS50268"/>
    </source>
</evidence>